<dbReference type="Proteomes" id="UP001152888">
    <property type="component" value="Unassembled WGS sequence"/>
</dbReference>
<gene>
    <name evidence="9" type="ORF">ACAOBT_LOCUS30122</name>
</gene>
<evidence type="ECO:0000256" key="4">
    <source>
        <dbReference type="ARBA" id="ARBA00023136"/>
    </source>
</evidence>
<organism evidence="9 10">
    <name type="scientific">Acanthoscelides obtectus</name>
    <name type="common">Bean weevil</name>
    <name type="synonym">Bruchus obtectus</name>
    <dbReference type="NCBI Taxonomy" id="200917"/>
    <lineage>
        <taxon>Eukaryota</taxon>
        <taxon>Metazoa</taxon>
        <taxon>Ecdysozoa</taxon>
        <taxon>Arthropoda</taxon>
        <taxon>Hexapoda</taxon>
        <taxon>Insecta</taxon>
        <taxon>Pterygota</taxon>
        <taxon>Neoptera</taxon>
        <taxon>Endopterygota</taxon>
        <taxon>Coleoptera</taxon>
        <taxon>Polyphaga</taxon>
        <taxon>Cucujiformia</taxon>
        <taxon>Chrysomeloidea</taxon>
        <taxon>Chrysomelidae</taxon>
        <taxon>Bruchinae</taxon>
        <taxon>Bruchini</taxon>
        <taxon>Acanthoscelides</taxon>
    </lineage>
</organism>
<feature type="transmembrane region" description="Helical" evidence="6">
    <location>
        <begin position="620"/>
        <end position="640"/>
    </location>
</feature>
<dbReference type="PROSITE" id="PS50259">
    <property type="entry name" value="G_PROTEIN_RECEP_F3_4"/>
    <property type="match status" value="1"/>
</dbReference>
<keyword evidence="2 6" id="KW-0812">Transmembrane</keyword>
<keyword evidence="5" id="KW-0325">Glycoprotein</keyword>
<feature type="domain" description="G-protein coupled receptors family 3 profile" evidence="8">
    <location>
        <begin position="558"/>
        <end position="653"/>
    </location>
</feature>
<evidence type="ECO:0000313" key="10">
    <source>
        <dbReference type="Proteomes" id="UP001152888"/>
    </source>
</evidence>
<keyword evidence="3 6" id="KW-1133">Transmembrane helix</keyword>
<accession>A0A9P0Q2H6</accession>
<comment type="subcellular location">
    <subcellularLocation>
        <location evidence="1">Membrane</location>
        <topology evidence="1">Multi-pass membrane protein</topology>
    </subcellularLocation>
</comment>
<evidence type="ECO:0000256" key="6">
    <source>
        <dbReference type="SAM" id="Phobius"/>
    </source>
</evidence>
<dbReference type="PANTHER" id="PTHR24060">
    <property type="entry name" value="METABOTROPIC GLUTAMATE RECEPTOR"/>
    <property type="match status" value="1"/>
</dbReference>
<feature type="transmembrane region" description="Helical" evidence="6">
    <location>
        <begin position="562"/>
        <end position="581"/>
    </location>
</feature>
<feature type="transmembrane region" description="Helical" evidence="6">
    <location>
        <begin position="593"/>
        <end position="614"/>
    </location>
</feature>
<evidence type="ECO:0000256" key="5">
    <source>
        <dbReference type="ARBA" id="ARBA00023180"/>
    </source>
</evidence>
<proteinExistence type="predicted"/>
<feature type="transmembrane region" description="Helical" evidence="6">
    <location>
        <begin position="416"/>
        <end position="441"/>
    </location>
</feature>
<evidence type="ECO:0000256" key="3">
    <source>
        <dbReference type="ARBA" id="ARBA00022989"/>
    </source>
</evidence>
<reference evidence="9" key="1">
    <citation type="submission" date="2022-03" db="EMBL/GenBank/DDBJ databases">
        <authorList>
            <person name="Sayadi A."/>
        </authorList>
    </citation>
    <scope>NUCLEOTIDE SEQUENCE</scope>
</reference>
<keyword evidence="10" id="KW-1185">Reference proteome</keyword>
<evidence type="ECO:0000259" key="8">
    <source>
        <dbReference type="PROSITE" id="PS50259"/>
    </source>
</evidence>
<evidence type="ECO:0000313" key="9">
    <source>
        <dbReference type="EMBL" id="CAH2008261.1"/>
    </source>
</evidence>
<feature type="transmembrane region" description="Helical" evidence="6">
    <location>
        <begin position="494"/>
        <end position="511"/>
    </location>
</feature>
<name>A0A9P0Q2H6_ACAOB</name>
<evidence type="ECO:0000256" key="1">
    <source>
        <dbReference type="ARBA" id="ARBA00004141"/>
    </source>
</evidence>
<evidence type="ECO:0000256" key="7">
    <source>
        <dbReference type="SAM" id="SignalP"/>
    </source>
</evidence>
<sequence length="734" mass="82540">MKMLPIGLLLLLLTFSNTERIKTSVEIPGDLTIALLVSTCHNSTVDLIPYHTNSLVSSAMWIVDRLNYLEYAAPLTLGLKVYGICEEIDYFKSIFDLYQSENDYLLTVISEASLSEKMLNFCEVLDVRSSSIARCSKLLVKSTVEFLNVMGWVENVTVFGPDEFIMEEFSSYAVRQSVCVTDLVIYGSACPNLVNITTPIVYFGNKCNIEHFSTRQENYTNDVLKMIFVPLDASVPADLPEHSFVIIPPQFPTSLTYQMPENIIPTPLLFEAANPMLTAVKSLLMAFRNRCNDTNKLTKLDCLKKADLKRSPYAVMSLTAILEFLKVEPLRGHFVYDIYRVENNSVVKNSFLQPYSKVFTYNLFDQNLTLVDQSLDALVGNVTFRSDPEECINFLLNRDLKDTISDEYLSFKSESWVYAFISLSLLGILFCISIFTFLLICICRRDILEGNPILTLVLLLATVLLLSSVLPFLLTATKYNSNTLCVTKSMSITLSYALVFSLLLSRSIMLASASKEIGFMSHVAGPVQSFLCLFIFGVQAALNLQVVGRCLDVFQGNSLLYLMSYNAMLLLLLLCLSPLMYKCQRNYREGKYFTISIILMIIIWCIWVPLYGYLDENWKELVLCFGIVGTSMVLLGALFIPRTYLMTIAAARDRLTSTLPSLATGTSTLDIYRANTQPIYDCVNVAAINAATVATIPTQPIPRPDLYSCPALPEDEDLDFRCETPPQSDKITRF</sequence>
<dbReference type="AlphaFoldDB" id="A0A9P0Q2H6"/>
<dbReference type="InterPro" id="IPR017978">
    <property type="entry name" value="GPCR_3_C"/>
</dbReference>
<comment type="caution">
    <text evidence="9">The sequence shown here is derived from an EMBL/GenBank/DDBJ whole genome shotgun (WGS) entry which is preliminary data.</text>
</comment>
<dbReference type="OrthoDB" id="9880600at2759"/>
<keyword evidence="4 6" id="KW-0472">Membrane</keyword>
<feature type="signal peptide" evidence="7">
    <location>
        <begin position="1"/>
        <end position="18"/>
    </location>
</feature>
<protein>
    <recommendedName>
        <fullName evidence="8">G-protein coupled receptors family 3 profile domain-containing protein</fullName>
    </recommendedName>
</protein>
<keyword evidence="7" id="KW-0732">Signal</keyword>
<feature type="transmembrane region" description="Helical" evidence="6">
    <location>
        <begin position="523"/>
        <end position="542"/>
    </location>
</feature>
<feature type="transmembrane region" description="Helical" evidence="6">
    <location>
        <begin position="453"/>
        <end position="474"/>
    </location>
</feature>
<dbReference type="Pfam" id="PF00003">
    <property type="entry name" value="7tm_3"/>
    <property type="match status" value="1"/>
</dbReference>
<evidence type="ECO:0000256" key="2">
    <source>
        <dbReference type="ARBA" id="ARBA00022692"/>
    </source>
</evidence>
<dbReference type="InterPro" id="IPR050726">
    <property type="entry name" value="mGluR"/>
</dbReference>
<feature type="chain" id="PRO_5040130965" description="G-protein coupled receptors family 3 profile domain-containing protein" evidence="7">
    <location>
        <begin position="19"/>
        <end position="734"/>
    </location>
</feature>
<dbReference type="GO" id="GO:0004930">
    <property type="term" value="F:G protein-coupled receptor activity"/>
    <property type="evidence" value="ECO:0007669"/>
    <property type="project" value="InterPro"/>
</dbReference>
<dbReference type="EMBL" id="CAKOFQ010007795">
    <property type="protein sequence ID" value="CAH2008261.1"/>
    <property type="molecule type" value="Genomic_DNA"/>
</dbReference>
<dbReference type="GO" id="GO:0016020">
    <property type="term" value="C:membrane"/>
    <property type="evidence" value="ECO:0007669"/>
    <property type="project" value="UniProtKB-SubCell"/>
</dbReference>